<comment type="caution">
    <text evidence="1">The sequence shown here is derived from an EMBL/GenBank/DDBJ whole genome shotgun (WGS) entry which is preliminary data.</text>
</comment>
<gene>
    <name evidence="1" type="ORF">ACFQH5_20205</name>
</gene>
<dbReference type="EMBL" id="JBHSZP010000049">
    <property type="protein sequence ID" value="MFC7091871.1"/>
    <property type="molecule type" value="Genomic_DNA"/>
</dbReference>
<dbReference type="InterPro" id="IPR056209">
    <property type="entry name" value="SU10_adaptor"/>
</dbReference>
<protein>
    <submittedName>
        <fullName evidence="1">Uncharacterized protein</fullName>
    </submittedName>
</protein>
<dbReference type="RefSeq" id="WP_346064151.1">
    <property type="nucleotide sequence ID" value="NZ_BAAADR010000045.1"/>
</dbReference>
<name>A0ABW2F5P1_9GAMM</name>
<accession>A0ABW2F5P1</accession>
<reference evidence="2" key="1">
    <citation type="journal article" date="2019" name="Int. J. Syst. Evol. Microbiol.">
        <title>The Global Catalogue of Microorganisms (GCM) 10K type strain sequencing project: providing services to taxonomists for standard genome sequencing and annotation.</title>
        <authorList>
            <consortium name="The Broad Institute Genomics Platform"/>
            <consortium name="The Broad Institute Genome Sequencing Center for Infectious Disease"/>
            <person name="Wu L."/>
            <person name="Ma J."/>
        </authorList>
    </citation>
    <scope>NUCLEOTIDE SEQUENCE [LARGE SCALE GENOMIC DNA]</scope>
    <source>
        <strain evidence="2">CGMCC 1.13666</strain>
    </source>
</reference>
<sequence length="231" mass="26114">MTYLELVQRLRQETNYANTGPTSVAGQSGDHARAVSWVADAYTEIQNRHPWRWLRKEFTLTTSASVDTYDFTSALDGGVAISRFKSWHFGDIYNPPKSYLESAGVGSESRMLFVPWAYFRSIYRIGSQPTGAPRFITIDPNDNIVVGPKPDAAYVITGEYNRSAQVLSDNDDVPEMPSDYHMLIVYQAMEDFGLYDAATEILSRSRTKGRRLMRQLEGTQMPKMRMTGPMA</sequence>
<evidence type="ECO:0000313" key="2">
    <source>
        <dbReference type="Proteomes" id="UP001596411"/>
    </source>
</evidence>
<evidence type="ECO:0000313" key="1">
    <source>
        <dbReference type="EMBL" id="MFC7091871.1"/>
    </source>
</evidence>
<keyword evidence="2" id="KW-1185">Reference proteome</keyword>
<proteinExistence type="predicted"/>
<organism evidence="1 2">
    <name type="scientific">Halomonas salifodinae</name>
    <dbReference type="NCBI Taxonomy" id="438745"/>
    <lineage>
        <taxon>Bacteria</taxon>
        <taxon>Pseudomonadati</taxon>
        <taxon>Pseudomonadota</taxon>
        <taxon>Gammaproteobacteria</taxon>
        <taxon>Oceanospirillales</taxon>
        <taxon>Halomonadaceae</taxon>
        <taxon>Halomonas</taxon>
    </lineage>
</organism>
<dbReference type="Proteomes" id="UP001596411">
    <property type="component" value="Unassembled WGS sequence"/>
</dbReference>
<dbReference type="Pfam" id="PF24175">
    <property type="entry name" value="SU10_adaptor"/>
    <property type="match status" value="1"/>
</dbReference>